<name>A0A2Z7BM70_9LAMI</name>
<keyword evidence="2" id="KW-1185">Reference proteome</keyword>
<sequence>MAASFSVNTLQVDFESVLAMEHSGMVGIFKTLENTVLKRFMTATGSVYEAAVGEFFTNAKVIAGTISVLLPIGNWHLSEMRSRFSGSDVLIPAPNKKKEMKMEYRLLHDIIAKVLCAKAGSFDMVTSEKFDLMVAISAGFKVNWAQILF</sequence>
<reference evidence="1 2" key="1">
    <citation type="journal article" date="2015" name="Proc. Natl. Acad. Sci. U.S.A.">
        <title>The resurrection genome of Boea hygrometrica: A blueprint for survival of dehydration.</title>
        <authorList>
            <person name="Xiao L."/>
            <person name="Yang G."/>
            <person name="Zhang L."/>
            <person name="Yang X."/>
            <person name="Zhao S."/>
            <person name="Ji Z."/>
            <person name="Zhou Q."/>
            <person name="Hu M."/>
            <person name="Wang Y."/>
            <person name="Chen M."/>
            <person name="Xu Y."/>
            <person name="Jin H."/>
            <person name="Xiao X."/>
            <person name="Hu G."/>
            <person name="Bao F."/>
            <person name="Hu Y."/>
            <person name="Wan P."/>
            <person name="Li L."/>
            <person name="Deng X."/>
            <person name="Kuang T."/>
            <person name="Xiang C."/>
            <person name="Zhu J.K."/>
            <person name="Oliver M.J."/>
            <person name="He Y."/>
        </authorList>
    </citation>
    <scope>NUCLEOTIDE SEQUENCE [LARGE SCALE GENOMIC DNA]</scope>
    <source>
        <strain evidence="2">cv. XS01</strain>
    </source>
</reference>
<dbReference type="AlphaFoldDB" id="A0A2Z7BM70"/>
<proteinExistence type="predicted"/>
<dbReference type="OrthoDB" id="1751168at2759"/>
<dbReference type="EMBL" id="KV005050">
    <property type="protein sequence ID" value="KZV34489.1"/>
    <property type="molecule type" value="Genomic_DNA"/>
</dbReference>
<gene>
    <name evidence="1" type="ORF">F511_17089</name>
</gene>
<accession>A0A2Z7BM70</accession>
<evidence type="ECO:0000313" key="2">
    <source>
        <dbReference type="Proteomes" id="UP000250235"/>
    </source>
</evidence>
<protein>
    <submittedName>
        <fullName evidence="1">Uncharacterized protein</fullName>
    </submittedName>
</protein>
<dbReference type="Proteomes" id="UP000250235">
    <property type="component" value="Unassembled WGS sequence"/>
</dbReference>
<organism evidence="1 2">
    <name type="scientific">Dorcoceras hygrometricum</name>
    <dbReference type="NCBI Taxonomy" id="472368"/>
    <lineage>
        <taxon>Eukaryota</taxon>
        <taxon>Viridiplantae</taxon>
        <taxon>Streptophyta</taxon>
        <taxon>Embryophyta</taxon>
        <taxon>Tracheophyta</taxon>
        <taxon>Spermatophyta</taxon>
        <taxon>Magnoliopsida</taxon>
        <taxon>eudicotyledons</taxon>
        <taxon>Gunneridae</taxon>
        <taxon>Pentapetalae</taxon>
        <taxon>asterids</taxon>
        <taxon>lamiids</taxon>
        <taxon>Lamiales</taxon>
        <taxon>Gesneriaceae</taxon>
        <taxon>Didymocarpoideae</taxon>
        <taxon>Trichosporeae</taxon>
        <taxon>Loxocarpinae</taxon>
        <taxon>Dorcoceras</taxon>
    </lineage>
</organism>
<evidence type="ECO:0000313" key="1">
    <source>
        <dbReference type="EMBL" id="KZV34489.1"/>
    </source>
</evidence>